<evidence type="ECO:0000259" key="10">
    <source>
        <dbReference type="PROSITE" id="PS50850"/>
    </source>
</evidence>
<evidence type="ECO:0000256" key="8">
    <source>
        <dbReference type="SAM" id="Phobius"/>
    </source>
</evidence>
<dbReference type="Gene3D" id="1.20.1250.20">
    <property type="entry name" value="MFS general substrate transporter like domains"/>
    <property type="match status" value="1"/>
</dbReference>
<dbReference type="Gene3D" id="1.20.1720.10">
    <property type="entry name" value="Multidrug resistance protein D"/>
    <property type="match status" value="1"/>
</dbReference>
<accession>A0ABU4H0N8</accession>
<dbReference type="EMBL" id="JAWQEV010000002">
    <property type="protein sequence ID" value="MDW4572896.1"/>
    <property type="molecule type" value="Genomic_DNA"/>
</dbReference>
<dbReference type="InterPro" id="IPR036259">
    <property type="entry name" value="MFS_trans_sf"/>
</dbReference>
<gene>
    <name evidence="12" type="ORF">R8Z58_08950</name>
</gene>
<name>A0ABU4H0N8_9MICO</name>
<keyword evidence="6 8" id="KW-0472">Membrane</keyword>
<evidence type="ECO:0000256" key="3">
    <source>
        <dbReference type="ARBA" id="ARBA00022692"/>
    </source>
</evidence>
<feature type="transmembrane region" description="Helical" evidence="8">
    <location>
        <begin position="314"/>
        <end position="333"/>
    </location>
</feature>
<feature type="transmembrane region" description="Helical" evidence="8">
    <location>
        <begin position="289"/>
        <end position="307"/>
    </location>
</feature>
<feature type="transmembrane region" description="Helical" evidence="8">
    <location>
        <begin position="90"/>
        <end position="112"/>
    </location>
</feature>
<dbReference type="InterPro" id="IPR000595">
    <property type="entry name" value="cNMP-bd_dom"/>
</dbReference>
<feature type="transmembrane region" description="Helical" evidence="8">
    <location>
        <begin position="254"/>
        <end position="277"/>
    </location>
</feature>
<dbReference type="PANTHER" id="PTHR42718">
    <property type="entry name" value="MAJOR FACILITATOR SUPERFAMILY MULTIDRUG TRANSPORTER MFSC"/>
    <property type="match status" value="1"/>
</dbReference>
<dbReference type="CDD" id="cd17321">
    <property type="entry name" value="MFS_MMR_MDR_like"/>
    <property type="match status" value="1"/>
</dbReference>
<feature type="short sequence motif" description="GXSXG" evidence="7">
    <location>
        <begin position="796"/>
        <end position="800"/>
    </location>
</feature>
<evidence type="ECO:0000256" key="4">
    <source>
        <dbReference type="ARBA" id="ARBA00022989"/>
    </source>
</evidence>
<comment type="caution">
    <text evidence="7">Lacks conserved residue(s) required for the propagation of feature annotation.</text>
</comment>
<dbReference type="PROSITE" id="PS00889">
    <property type="entry name" value="CNMP_BINDING_2"/>
    <property type="match status" value="1"/>
</dbReference>
<dbReference type="InterPro" id="IPR016035">
    <property type="entry name" value="Acyl_Trfase/lysoPLipase"/>
</dbReference>
<evidence type="ECO:0000256" key="2">
    <source>
        <dbReference type="ARBA" id="ARBA00006636"/>
    </source>
</evidence>
<feature type="transmembrane region" description="Helical" evidence="8">
    <location>
        <begin position="65"/>
        <end position="84"/>
    </location>
</feature>
<feature type="transmembrane region" description="Helical" evidence="8">
    <location>
        <begin position="34"/>
        <end position="53"/>
    </location>
</feature>
<feature type="transmembrane region" description="Helical" evidence="8">
    <location>
        <begin position="153"/>
        <end position="175"/>
    </location>
</feature>
<evidence type="ECO:0000256" key="6">
    <source>
        <dbReference type="ARBA" id="ARBA00023136"/>
    </source>
</evidence>
<evidence type="ECO:0000259" key="11">
    <source>
        <dbReference type="PROSITE" id="PS51635"/>
    </source>
</evidence>
<dbReference type="SUPFAM" id="SSF52151">
    <property type="entry name" value="FabD/lysophospholipase-like"/>
    <property type="match status" value="1"/>
</dbReference>
<keyword evidence="4 8" id="KW-1133">Transmembrane helix</keyword>
<feature type="active site" description="Proton acceptor" evidence="7">
    <location>
        <position position="912"/>
    </location>
</feature>
<comment type="similarity">
    <text evidence="2">Belongs to the NTE family.</text>
</comment>
<feature type="transmembrane region" description="Helical" evidence="8">
    <location>
        <begin position="353"/>
        <end position="372"/>
    </location>
</feature>
<dbReference type="CDD" id="cd07205">
    <property type="entry name" value="Pat_PNPLA6_PNPLA7_NTE1_like"/>
    <property type="match status" value="1"/>
</dbReference>
<keyword evidence="7" id="KW-0378">Hydrolase</keyword>
<dbReference type="Proteomes" id="UP001283109">
    <property type="component" value="Unassembled WGS sequence"/>
</dbReference>
<evidence type="ECO:0000256" key="7">
    <source>
        <dbReference type="PROSITE-ProRule" id="PRU01161"/>
    </source>
</evidence>
<dbReference type="Pfam" id="PF00027">
    <property type="entry name" value="cNMP_binding"/>
    <property type="match status" value="1"/>
</dbReference>
<keyword evidence="7" id="KW-0442">Lipid degradation</keyword>
<protein>
    <submittedName>
        <fullName evidence="12">MFS transporter</fullName>
    </submittedName>
</protein>
<dbReference type="InterPro" id="IPR011701">
    <property type="entry name" value="MFS"/>
</dbReference>
<feature type="domain" description="Cyclic nucleotide-binding" evidence="9">
    <location>
        <begin position="480"/>
        <end position="595"/>
    </location>
</feature>
<dbReference type="Pfam" id="PF07690">
    <property type="entry name" value="MFS_1"/>
    <property type="match status" value="2"/>
</dbReference>
<dbReference type="InterPro" id="IPR018488">
    <property type="entry name" value="cNMP-bd_CS"/>
</dbReference>
<comment type="caution">
    <text evidence="12">The sequence shown here is derived from an EMBL/GenBank/DDBJ whole genome shotgun (WGS) entry which is preliminary data.</text>
</comment>
<dbReference type="SUPFAM" id="SSF51206">
    <property type="entry name" value="cAMP-binding domain-like"/>
    <property type="match status" value="1"/>
</dbReference>
<dbReference type="InterPro" id="IPR002641">
    <property type="entry name" value="PNPLA_dom"/>
</dbReference>
<dbReference type="RefSeq" id="WP_318353402.1">
    <property type="nucleotide sequence ID" value="NZ_JAWQEV010000002.1"/>
</dbReference>
<dbReference type="Gene3D" id="3.40.1090.10">
    <property type="entry name" value="Cytosolic phospholipase A2 catalytic domain"/>
    <property type="match status" value="1"/>
</dbReference>
<sequence length="1028" mass="108160">MASFGALLAFLDATIVNIAFPSMREDFPDESIGTISWVLNAYNIVFASFMIVFGRLSDVMGRRRLYLVGVGLFTLASLACAAAPTVEVLVLARVVQALGAAMLVPASLAVVIDGAPAGKRARAVGLWAAAAAVAAGLGPPIGGMLVEAGGWRWAFWINLPLGILAWWLGRGLLVNSRAPGRRRMPDLRGAVLLAGALGLTTLAIIKGSEWGASSVGLWLVVAGAVVLFAAFVASSMRHPVPVLDLAMMRNRPFLVANIVTLVAGVGFFAYMLTNVLWLQYVWQYSVLDAGLALVPGAIVAAITAGLLEPVAARFGYRWIIAAGFVVWALGYVWYLTVVEVTPDFWLQWLPGQIISGVGVGATLPLLAASTLATQPGGRYATASAVISSARQIGGTIGVALLVVILGTPTALTVVDDLRDGWKLCIASFVAGAVITLFMGRVRPPAVEAGAEPIDPSRLHQPDAGRSVLMRRTLPPVEESLFARLPPAVRERIEQTAPHRTVPAGDWLLQEGDPASSMFVLLAGRAEVVIGGRVVRELGPGAVIGELALLTGGVRSASIRARRDCRVLEVPRTVLDDAIGQDPAALSALVTALAHQLADASPPTAPRASRPSLVAVVGTAASAPAREVATVLQRGLSAHLRVAAIDEPRTPDEIDRAEREHQLVLLVAAGDDEEWAARCAREADTVVLVAAAEDPPDSAPRSPARPELVLVAAAASGAARATRQEWLDAVDPWRFSEVTRADLAGGSVPTGMRGLVDRLAGRSLALVCGGGGARALTHIGILLELEAAGIHVDRVAGTSMGAVIGGLYATGVSAAEVGDAAYREFVRHDVFGDYGLPRTSLIRGRRVQRSLARSYGDWRIEELPRGFRCVSTDLVTRSAVVHRSGPLVDAMRATSRIPVVFTPIVSEGRLLIDGSVLDNLPVDTVTERAEGPIIAVNISAGSRRPPAAPGQPPPPVRIPPLGETMMRTFMINGGDAAGAQRLGAWVVTPHSMGVGFLEFHQFDRLVESGRAAARTLLEQTGGDFSAANR</sequence>
<dbReference type="InterPro" id="IPR018490">
    <property type="entry name" value="cNMP-bd_dom_sf"/>
</dbReference>
<keyword evidence="13" id="KW-1185">Reference proteome</keyword>
<feature type="transmembrane region" description="Helical" evidence="8">
    <location>
        <begin position="124"/>
        <end position="141"/>
    </location>
</feature>
<feature type="transmembrane region" description="Helical" evidence="8">
    <location>
        <begin position="187"/>
        <end position="205"/>
    </location>
</feature>
<dbReference type="SMART" id="SM00100">
    <property type="entry name" value="cNMP"/>
    <property type="match status" value="1"/>
</dbReference>
<evidence type="ECO:0000256" key="1">
    <source>
        <dbReference type="ARBA" id="ARBA00004651"/>
    </source>
</evidence>
<dbReference type="InterPro" id="IPR020846">
    <property type="entry name" value="MFS_dom"/>
</dbReference>
<dbReference type="InterPro" id="IPR014710">
    <property type="entry name" value="RmlC-like_jellyroll"/>
</dbReference>
<feature type="transmembrane region" description="Helical" evidence="8">
    <location>
        <begin position="211"/>
        <end position="233"/>
    </location>
</feature>
<feature type="domain" description="PNPLA" evidence="11">
    <location>
        <begin position="765"/>
        <end position="925"/>
    </location>
</feature>
<keyword evidence="3 8" id="KW-0812">Transmembrane</keyword>
<evidence type="ECO:0000256" key="5">
    <source>
        <dbReference type="ARBA" id="ARBA00023098"/>
    </source>
</evidence>
<dbReference type="CDD" id="cd00038">
    <property type="entry name" value="CAP_ED"/>
    <property type="match status" value="1"/>
</dbReference>
<dbReference type="Pfam" id="PF01734">
    <property type="entry name" value="Patatin"/>
    <property type="match status" value="1"/>
</dbReference>
<reference evidence="12 13" key="1">
    <citation type="submission" date="2023-11" db="EMBL/GenBank/DDBJ databases">
        <title>Draft genome sequence of Microbacterium arthrosphaerae JCM 30492.</title>
        <authorList>
            <person name="Zhang G."/>
            <person name="Ding Y."/>
        </authorList>
    </citation>
    <scope>NUCLEOTIDE SEQUENCE [LARGE SCALE GENOMIC DNA]</scope>
    <source>
        <strain evidence="12 13">JCM 30492</strain>
    </source>
</reference>
<feature type="active site" description="Nucleophile" evidence="7">
    <location>
        <position position="798"/>
    </location>
</feature>
<feature type="transmembrane region" description="Helical" evidence="8">
    <location>
        <begin position="392"/>
        <end position="414"/>
    </location>
</feature>
<dbReference type="PROSITE" id="PS50042">
    <property type="entry name" value="CNMP_BINDING_3"/>
    <property type="match status" value="1"/>
</dbReference>
<feature type="domain" description="Major facilitator superfamily (MFS) profile" evidence="10">
    <location>
        <begin position="1"/>
        <end position="443"/>
    </location>
</feature>
<evidence type="ECO:0000313" key="13">
    <source>
        <dbReference type="Proteomes" id="UP001283109"/>
    </source>
</evidence>
<dbReference type="PROSITE" id="PS51635">
    <property type="entry name" value="PNPLA"/>
    <property type="match status" value="1"/>
</dbReference>
<dbReference type="PROSITE" id="PS50850">
    <property type="entry name" value="MFS"/>
    <property type="match status" value="1"/>
</dbReference>
<organism evidence="12 13">
    <name type="scientific">Microbacterium arthrosphaerae</name>
    <dbReference type="NCBI Taxonomy" id="792652"/>
    <lineage>
        <taxon>Bacteria</taxon>
        <taxon>Bacillati</taxon>
        <taxon>Actinomycetota</taxon>
        <taxon>Actinomycetes</taxon>
        <taxon>Micrococcales</taxon>
        <taxon>Microbacteriaceae</taxon>
        <taxon>Microbacterium</taxon>
    </lineage>
</organism>
<dbReference type="PANTHER" id="PTHR42718:SF48">
    <property type="entry name" value="CONSERVED TWO-DOMAIN MEMBRANE PROTEIN-RELATED"/>
    <property type="match status" value="1"/>
</dbReference>
<dbReference type="SUPFAM" id="SSF103473">
    <property type="entry name" value="MFS general substrate transporter"/>
    <property type="match status" value="1"/>
</dbReference>
<proteinExistence type="inferred from homology"/>
<keyword evidence="5 7" id="KW-0443">Lipid metabolism</keyword>
<dbReference type="Gene3D" id="2.60.120.10">
    <property type="entry name" value="Jelly Rolls"/>
    <property type="match status" value="1"/>
</dbReference>
<comment type="subcellular location">
    <subcellularLocation>
        <location evidence="1">Cell membrane</location>
        <topology evidence="1">Multi-pass membrane protein</topology>
    </subcellularLocation>
</comment>
<evidence type="ECO:0000259" key="9">
    <source>
        <dbReference type="PROSITE" id="PS50042"/>
    </source>
</evidence>
<evidence type="ECO:0000313" key="12">
    <source>
        <dbReference type="EMBL" id="MDW4572896.1"/>
    </source>
</evidence>